<dbReference type="AlphaFoldDB" id="A0A2P2QQX1"/>
<reference evidence="1" key="1">
    <citation type="submission" date="2018-02" db="EMBL/GenBank/DDBJ databases">
        <title>Rhizophora mucronata_Transcriptome.</title>
        <authorList>
            <person name="Meera S.P."/>
            <person name="Sreeshan A."/>
            <person name="Augustine A."/>
        </authorList>
    </citation>
    <scope>NUCLEOTIDE SEQUENCE</scope>
    <source>
        <tissue evidence="1">Leaf</tissue>
    </source>
</reference>
<accession>A0A2P2QQX1</accession>
<evidence type="ECO:0000313" key="1">
    <source>
        <dbReference type="EMBL" id="MBX69281.1"/>
    </source>
</evidence>
<dbReference type="EMBL" id="GGEC01088797">
    <property type="protein sequence ID" value="MBX69281.1"/>
    <property type="molecule type" value="Transcribed_RNA"/>
</dbReference>
<sequence length="55" mass="6056">MTAMAHMDTGAATVTEVEVGVVFTAPVPPGVKCWLFSFIWAAQRIGLCFSKRRRN</sequence>
<proteinExistence type="predicted"/>
<organism evidence="1">
    <name type="scientific">Rhizophora mucronata</name>
    <name type="common">Asiatic mangrove</name>
    <dbReference type="NCBI Taxonomy" id="61149"/>
    <lineage>
        <taxon>Eukaryota</taxon>
        <taxon>Viridiplantae</taxon>
        <taxon>Streptophyta</taxon>
        <taxon>Embryophyta</taxon>
        <taxon>Tracheophyta</taxon>
        <taxon>Spermatophyta</taxon>
        <taxon>Magnoliopsida</taxon>
        <taxon>eudicotyledons</taxon>
        <taxon>Gunneridae</taxon>
        <taxon>Pentapetalae</taxon>
        <taxon>rosids</taxon>
        <taxon>fabids</taxon>
        <taxon>Malpighiales</taxon>
        <taxon>Rhizophoraceae</taxon>
        <taxon>Rhizophora</taxon>
    </lineage>
</organism>
<name>A0A2P2QQX1_RHIMU</name>
<protein>
    <submittedName>
        <fullName evidence="1">Uncharacterized protein</fullName>
    </submittedName>
</protein>